<feature type="region of interest" description="Disordered" evidence="1">
    <location>
        <begin position="15"/>
        <end position="76"/>
    </location>
</feature>
<evidence type="ECO:0000256" key="1">
    <source>
        <dbReference type="SAM" id="MobiDB-lite"/>
    </source>
</evidence>
<name>A0A9D5DP09_9CRYT</name>
<sequence length="108" mass="12079">MLDALESFLEVPIGPIPEPHLMITPQPPPCVRGPTTSSRPRVRDRADGLHPQRQRPGGLHPHGYLRLGRQHPRHAGEHELPPCCGLWPSGHRPAPFLQGRQPLHHEPL</sequence>
<dbReference type="AlphaFoldDB" id="A0A9D5DP09"/>
<feature type="compositionally biased region" description="Basic and acidic residues" evidence="1">
    <location>
        <begin position="41"/>
        <end position="50"/>
    </location>
</feature>
<evidence type="ECO:0000313" key="2">
    <source>
        <dbReference type="EMBL" id="KAJ1613783.1"/>
    </source>
</evidence>
<reference evidence="2" key="1">
    <citation type="submission" date="2022-10" db="EMBL/GenBank/DDBJ databases">
        <title>Adaptive evolution leads to modifications in subtelomeric GC content in a zoonotic Cryptosporidium species.</title>
        <authorList>
            <person name="Li J."/>
            <person name="Feng Y."/>
            <person name="Xiao L."/>
        </authorList>
    </citation>
    <scope>NUCLEOTIDE SEQUENCE</scope>
    <source>
        <strain evidence="2">33844</strain>
    </source>
</reference>
<dbReference type="EMBL" id="JAPCXC010000001">
    <property type="protein sequence ID" value="KAJ1613783.1"/>
    <property type="molecule type" value="Genomic_DNA"/>
</dbReference>
<proteinExistence type="predicted"/>
<protein>
    <submittedName>
        <fullName evidence="2">Uncharacterized protein</fullName>
    </submittedName>
</protein>
<organism evidence="2">
    <name type="scientific">Cryptosporidium canis</name>
    <dbReference type="NCBI Taxonomy" id="195482"/>
    <lineage>
        <taxon>Eukaryota</taxon>
        <taxon>Sar</taxon>
        <taxon>Alveolata</taxon>
        <taxon>Apicomplexa</taxon>
        <taxon>Conoidasida</taxon>
        <taxon>Coccidia</taxon>
        <taxon>Eucoccidiorida</taxon>
        <taxon>Eimeriorina</taxon>
        <taxon>Cryptosporidiidae</taxon>
        <taxon>Cryptosporidium</taxon>
    </lineage>
</organism>
<accession>A0A9D5DP09</accession>
<dbReference type="Proteomes" id="UP001067231">
    <property type="component" value="Unassembled WGS sequence"/>
</dbReference>
<comment type="caution">
    <text evidence="2">The sequence shown here is derived from an EMBL/GenBank/DDBJ whole genome shotgun (WGS) entry which is preliminary data.</text>
</comment>
<gene>
    <name evidence="2" type="ORF">OJ253_134</name>
</gene>